<dbReference type="AlphaFoldDB" id="A0A174ISC5"/>
<dbReference type="RefSeq" id="WP_147335907.1">
    <property type="nucleotide sequence ID" value="NZ_QRQF01000033.1"/>
</dbReference>
<dbReference type="EMBL" id="CYZE01000013">
    <property type="protein sequence ID" value="CUO88258.1"/>
    <property type="molecule type" value="Genomic_DNA"/>
</dbReference>
<protein>
    <submittedName>
        <fullName evidence="1">Uncharacterized protein</fullName>
    </submittedName>
</protein>
<sequence>MCCCNNKCNVGCGWNCGCNCGCVSWGNNNNNNNNNNSWCCRPNDWASCQFRRGYAAGFNAGYETGFRDGFWAGNNNNVMPITAPGTANESGCGCNCH</sequence>
<accession>A0A174ISC5</accession>
<dbReference type="Proteomes" id="UP000095651">
    <property type="component" value="Unassembled WGS sequence"/>
</dbReference>
<organism evidence="1 2">
    <name type="scientific">Hungatella hathewayi</name>
    <dbReference type="NCBI Taxonomy" id="154046"/>
    <lineage>
        <taxon>Bacteria</taxon>
        <taxon>Bacillati</taxon>
        <taxon>Bacillota</taxon>
        <taxon>Clostridia</taxon>
        <taxon>Lachnospirales</taxon>
        <taxon>Lachnospiraceae</taxon>
        <taxon>Hungatella</taxon>
    </lineage>
</organism>
<evidence type="ECO:0000313" key="1">
    <source>
        <dbReference type="EMBL" id="CUO88258.1"/>
    </source>
</evidence>
<proteinExistence type="predicted"/>
<gene>
    <name evidence="1" type="ORF">ERS852407_04280</name>
</gene>
<evidence type="ECO:0000313" key="2">
    <source>
        <dbReference type="Proteomes" id="UP000095651"/>
    </source>
</evidence>
<reference evidence="1 2" key="1">
    <citation type="submission" date="2015-09" db="EMBL/GenBank/DDBJ databases">
        <authorList>
            <consortium name="Pathogen Informatics"/>
        </authorList>
    </citation>
    <scope>NUCLEOTIDE SEQUENCE [LARGE SCALE GENOMIC DNA]</scope>
    <source>
        <strain evidence="1 2">2789STDY5608850</strain>
    </source>
</reference>
<name>A0A174ISC5_9FIRM</name>